<dbReference type="InterPro" id="IPR018629">
    <property type="entry name" value="XK-rel"/>
</dbReference>
<reference evidence="8 9" key="1">
    <citation type="submission" date="2019-06" db="EMBL/GenBank/DDBJ databases">
        <title>A chromosome-scale genome assembly of the striped catfish, Pangasianodon hypophthalmus.</title>
        <authorList>
            <person name="Wen M."/>
            <person name="Zahm M."/>
            <person name="Roques C."/>
            <person name="Cabau C."/>
            <person name="Klopp C."/>
            <person name="Donnadieu C."/>
            <person name="Jouanno E."/>
            <person name="Avarre J.-C."/>
            <person name="Campet M."/>
            <person name="Ha T.T.T."/>
            <person name="Dugue R."/>
            <person name="Lampietro C."/>
            <person name="Louis A."/>
            <person name="Herpin A."/>
            <person name="Echchiki A."/>
            <person name="Berthelot C."/>
            <person name="Parey E."/>
            <person name="Roest-Crollius H."/>
            <person name="Braasch I."/>
            <person name="Postlethwait J."/>
            <person name="Bobe J."/>
            <person name="Montfort J."/>
            <person name="Bouchez O."/>
            <person name="Begum T."/>
            <person name="Schartl M."/>
            <person name="Guiguen Y."/>
        </authorList>
    </citation>
    <scope>NUCLEOTIDE SEQUENCE [LARGE SCALE GENOMIC DNA]</scope>
    <source>
        <strain evidence="8 9">Indonesia</strain>
        <tissue evidence="8">Blood</tissue>
    </source>
</reference>
<dbReference type="InterPro" id="IPR050895">
    <property type="entry name" value="XK-related_scramblase"/>
</dbReference>
<dbReference type="Pfam" id="PF09815">
    <property type="entry name" value="XK-related"/>
    <property type="match status" value="1"/>
</dbReference>
<evidence type="ECO:0000313" key="9">
    <source>
        <dbReference type="Proteomes" id="UP000327468"/>
    </source>
</evidence>
<name>A0A5N5JIZ6_PANHP</name>
<dbReference type="AlphaFoldDB" id="A0A5N5JIZ6"/>
<dbReference type="GO" id="GO:0005886">
    <property type="term" value="C:plasma membrane"/>
    <property type="evidence" value="ECO:0007669"/>
    <property type="project" value="UniProtKB-SubCell"/>
</dbReference>
<dbReference type="GO" id="GO:1902742">
    <property type="term" value="P:apoptotic process involved in development"/>
    <property type="evidence" value="ECO:0007669"/>
    <property type="project" value="TreeGrafter"/>
</dbReference>
<feature type="transmembrane region" description="Helical" evidence="7">
    <location>
        <begin position="115"/>
        <end position="134"/>
    </location>
</feature>
<evidence type="ECO:0000256" key="7">
    <source>
        <dbReference type="RuleBase" id="RU910716"/>
    </source>
</evidence>
<evidence type="ECO:0000256" key="6">
    <source>
        <dbReference type="ARBA" id="ARBA00023136"/>
    </source>
</evidence>
<dbReference type="PANTHER" id="PTHR16024:SF19">
    <property type="entry name" value="XK-RELATED PROTEIN"/>
    <property type="match status" value="1"/>
</dbReference>
<keyword evidence="6 7" id="KW-0472">Membrane</keyword>
<keyword evidence="9" id="KW-1185">Reference proteome</keyword>
<comment type="similarity">
    <text evidence="2 7">Belongs to the XK family.</text>
</comment>
<evidence type="ECO:0000256" key="3">
    <source>
        <dbReference type="ARBA" id="ARBA00022475"/>
    </source>
</evidence>
<evidence type="ECO:0000256" key="2">
    <source>
        <dbReference type="ARBA" id="ARBA00008789"/>
    </source>
</evidence>
<comment type="subcellular location">
    <subcellularLocation>
        <location evidence="1">Cell membrane</location>
        <topology evidence="1">Multi-pass membrane protein</topology>
    </subcellularLocation>
    <subcellularLocation>
        <location evidence="7">Membrane</location>
        <topology evidence="7">Multi-pass membrane protein</topology>
    </subcellularLocation>
</comment>
<proteinExistence type="inferred from homology"/>
<dbReference type="EMBL" id="VFJC01000030">
    <property type="protein sequence ID" value="KAB5517730.1"/>
    <property type="molecule type" value="Genomic_DNA"/>
</dbReference>
<organism evidence="8 9">
    <name type="scientific">Pangasianodon hypophthalmus</name>
    <name type="common">Striped catfish</name>
    <name type="synonym">Helicophagus hypophthalmus</name>
    <dbReference type="NCBI Taxonomy" id="310915"/>
    <lineage>
        <taxon>Eukaryota</taxon>
        <taxon>Metazoa</taxon>
        <taxon>Chordata</taxon>
        <taxon>Craniata</taxon>
        <taxon>Vertebrata</taxon>
        <taxon>Euteleostomi</taxon>
        <taxon>Actinopterygii</taxon>
        <taxon>Neopterygii</taxon>
        <taxon>Teleostei</taxon>
        <taxon>Ostariophysi</taxon>
        <taxon>Siluriformes</taxon>
        <taxon>Pangasiidae</taxon>
        <taxon>Pangasianodon</taxon>
    </lineage>
</organism>
<keyword evidence="3" id="KW-1003">Cell membrane</keyword>
<dbReference type="GO" id="GO:0070782">
    <property type="term" value="P:phosphatidylserine exposure on apoptotic cell surface"/>
    <property type="evidence" value="ECO:0007669"/>
    <property type="project" value="TreeGrafter"/>
</dbReference>
<evidence type="ECO:0000313" key="8">
    <source>
        <dbReference type="EMBL" id="KAB5517730.1"/>
    </source>
</evidence>
<dbReference type="PANTHER" id="PTHR16024">
    <property type="entry name" value="XK-RELATED PROTEIN"/>
    <property type="match status" value="1"/>
</dbReference>
<evidence type="ECO:0000256" key="5">
    <source>
        <dbReference type="ARBA" id="ARBA00022989"/>
    </source>
</evidence>
<comment type="caution">
    <text evidence="8">The sequence shown here is derived from an EMBL/GenBank/DDBJ whole genome shotgun (WGS) entry which is preliminary data.</text>
</comment>
<protein>
    <recommendedName>
        <fullName evidence="7">XK-related protein</fullName>
    </recommendedName>
</protein>
<gene>
    <name evidence="8" type="ORF">PHYPO_G00170560</name>
</gene>
<keyword evidence="4 7" id="KW-0812">Transmembrane</keyword>
<dbReference type="Proteomes" id="UP000327468">
    <property type="component" value="Chromosome 29"/>
</dbReference>
<accession>A0A5N5JIZ6</accession>
<keyword evidence="5 7" id="KW-1133">Transmembrane helix</keyword>
<sequence>MYKRGFAFISCSKALLSFSENIQAHAMEEGFPFNFALSDVFFSLISLLLFLMDVVLDLWAIVSLYEEQKYFSMGLLIFLLLSSSVLLQIFSWIWYSESSKNLETKVERFISRHGLLAPVHICQLGVFLRFAAVMEISSRSFKQSDLFPKGSQCT</sequence>
<evidence type="ECO:0000256" key="4">
    <source>
        <dbReference type="ARBA" id="ARBA00022692"/>
    </source>
</evidence>
<dbReference type="GO" id="GO:0043652">
    <property type="term" value="P:engulfment of apoptotic cell"/>
    <property type="evidence" value="ECO:0007669"/>
    <property type="project" value="TreeGrafter"/>
</dbReference>
<evidence type="ECO:0000256" key="1">
    <source>
        <dbReference type="ARBA" id="ARBA00004651"/>
    </source>
</evidence>
<feature type="transmembrane region" description="Helical" evidence="7">
    <location>
        <begin position="74"/>
        <end position="95"/>
    </location>
</feature>
<feature type="transmembrane region" description="Helical" evidence="7">
    <location>
        <begin position="40"/>
        <end position="62"/>
    </location>
</feature>